<comment type="function">
    <text evidence="10">Part of the ABC transporter complex hrt involved in hemin import. Responsible for the translocation of the substrate across the membrane.</text>
</comment>
<accession>A0A1N7NCN1</accession>
<evidence type="ECO:0000256" key="9">
    <source>
        <dbReference type="ARBA" id="ARBA00023136"/>
    </source>
</evidence>
<protein>
    <recommendedName>
        <fullName evidence="4">Putative hemin transport system permease protein HrtB</fullName>
    </recommendedName>
</protein>
<evidence type="ECO:0000256" key="7">
    <source>
        <dbReference type="ARBA" id="ARBA00022692"/>
    </source>
</evidence>
<dbReference type="Pfam" id="PF02687">
    <property type="entry name" value="FtsX"/>
    <property type="match status" value="1"/>
</dbReference>
<dbReference type="AlphaFoldDB" id="A0A1N7NCN1"/>
<proteinExistence type="inferred from homology"/>
<keyword evidence="8 11" id="KW-1133">Transmembrane helix</keyword>
<evidence type="ECO:0000256" key="3">
    <source>
        <dbReference type="ARBA" id="ARBA00011131"/>
    </source>
</evidence>
<feature type="transmembrane region" description="Helical" evidence="11">
    <location>
        <begin position="285"/>
        <end position="311"/>
    </location>
</feature>
<feature type="transmembrane region" description="Helical" evidence="11">
    <location>
        <begin position="331"/>
        <end position="351"/>
    </location>
</feature>
<comment type="subcellular location">
    <subcellularLocation>
        <location evidence="1">Cell membrane</location>
        <topology evidence="1">Multi-pass membrane protein</topology>
    </subcellularLocation>
</comment>
<sequence length="363" mass="39051">MFLAVRELKHSKLRFLLIGLIMILITCLVFIISGLAEGLSADNGSSIQNMNTDALVLQSDVDKRLDRSVLSEKKLDEIRDLGIDAVPLGQKMASAIREGTDRKMDATFFATWAESFLVPPVVEGKSLDPDRPDGVLVDEKLKREEGLRLHDVLQDEVSGEKLRVIGFTSGQTFSHTPVIYVTTQKWAKIQPSGASNLYNAVAVRGKADAVKKIETSVDGVEAVSKEEALKSIPSYQAEQTSLNMMIAFLFVIAAFVLAVFFYVITLQKTQQFGVLKALGANTGYLAGNLIGQVILIATVSIAVGVGGTFAMNALFPAGIPFALDTGMILQYSALLLGVAVAGSLLSLVRVAKVDAMEAIGRVD</sequence>
<dbReference type="InterPro" id="IPR051125">
    <property type="entry name" value="ABC-4/HrtB_transporter"/>
</dbReference>
<evidence type="ECO:0000313" key="13">
    <source>
        <dbReference type="EMBL" id="SIS96076.1"/>
    </source>
</evidence>
<comment type="similarity">
    <text evidence="2">Belongs to the ABC-4 integral membrane protein family. HrtB subfamily.</text>
</comment>
<evidence type="ECO:0000256" key="8">
    <source>
        <dbReference type="ARBA" id="ARBA00022989"/>
    </source>
</evidence>
<gene>
    <name evidence="13" type="ORF">SAMN05421790_108127</name>
</gene>
<evidence type="ECO:0000256" key="6">
    <source>
        <dbReference type="ARBA" id="ARBA00022475"/>
    </source>
</evidence>
<evidence type="ECO:0000256" key="1">
    <source>
        <dbReference type="ARBA" id="ARBA00004651"/>
    </source>
</evidence>
<keyword evidence="9 11" id="KW-0472">Membrane</keyword>
<comment type="subunit">
    <text evidence="3">The complex is composed of two ATP-binding proteins (HrtA), two transmembrane proteins (HrtB) and a solute-binding protein.</text>
</comment>
<evidence type="ECO:0000256" key="4">
    <source>
        <dbReference type="ARBA" id="ARBA00016962"/>
    </source>
</evidence>
<reference evidence="14" key="1">
    <citation type="submission" date="2017-01" db="EMBL/GenBank/DDBJ databases">
        <authorList>
            <person name="Varghese N."/>
            <person name="Submissions S."/>
        </authorList>
    </citation>
    <scope>NUCLEOTIDE SEQUENCE [LARGE SCALE GENOMIC DNA]</scope>
    <source>
        <strain evidence="14">DSM 45196</strain>
    </source>
</reference>
<dbReference type="PANTHER" id="PTHR43738:SF1">
    <property type="entry name" value="HEMIN TRANSPORT SYSTEM PERMEASE PROTEIN HRTB-RELATED"/>
    <property type="match status" value="1"/>
</dbReference>
<feature type="transmembrane region" description="Helical" evidence="11">
    <location>
        <begin position="15"/>
        <end position="36"/>
    </location>
</feature>
<evidence type="ECO:0000313" key="14">
    <source>
        <dbReference type="Proteomes" id="UP000186795"/>
    </source>
</evidence>
<evidence type="ECO:0000256" key="11">
    <source>
        <dbReference type="SAM" id="Phobius"/>
    </source>
</evidence>
<dbReference type="OrthoDB" id="384327at2"/>
<dbReference type="InterPro" id="IPR003838">
    <property type="entry name" value="ABC3_permease_C"/>
</dbReference>
<keyword evidence="7 11" id="KW-0812">Transmembrane</keyword>
<evidence type="ECO:0000256" key="10">
    <source>
        <dbReference type="ARBA" id="ARBA00024973"/>
    </source>
</evidence>
<dbReference type="GO" id="GO:0005886">
    <property type="term" value="C:plasma membrane"/>
    <property type="evidence" value="ECO:0007669"/>
    <property type="project" value="UniProtKB-SubCell"/>
</dbReference>
<dbReference type="Proteomes" id="UP000186795">
    <property type="component" value="Unassembled WGS sequence"/>
</dbReference>
<name>A0A1N7NCN1_9BACL</name>
<organism evidence="13 14">
    <name type="scientific">Kroppenstedtia eburnea</name>
    <dbReference type="NCBI Taxonomy" id="714067"/>
    <lineage>
        <taxon>Bacteria</taxon>
        <taxon>Bacillati</taxon>
        <taxon>Bacillota</taxon>
        <taxon>Bacilli</taxon>
        <taxon>Bacillales</taxon>
        <taxon>Thermoactinomycetaceae</taxon>
        <taxon>Kroppenstedtia</taxon>
    </lineage>
</organism>
<dbReference type="EMBL" id="FTOD01000008">
    <property type="protein sequence ID" value="SIS96076.1"/>
    <property type="molecule type" value="Genomic_DNA"/>
</dbReference>
<evidence type="ECO:0000256" key="2">
    <source>
        <dbReference type="ARBA" id="ARBA00008697"/>
    </source>
</evidence>
<keyword evidence="14" id="KW-1185">Reference proteome</keyword>
<evidence type="ECO:0000259" key="12">
    <source>
        <dbReference type="Pfam" id="PF02687"/>
    </source>
</evidence>
<feature type="domain" description="ABC3 transporter permease C-terminal" evidence="12">
    <location>
        <begin position="244"/>
        <end position="353"/>
    </location>
</feature>
<evidence type="ECO:0000256" key="5">
    <source>
        <dbReference type="ARBA" id="ARBA00022448"/>
    </source>
</evidence>
<dbReference type="RefSeq" id="WP_076525547.1">
    <property type="nucleotide sequence ID" value="NZ_CP048103.1"/>
</dbReference>
<feature type="transmembrane region" description="Helical" evidence="11">
    <location>
        <begin position="242"/>
        <end position="264"/>
    </location>
</feature>
<dbReference type="PANTHER" id="PTHR43738">
    <property type="entry name" value="ABC TRANSPORTER, MEMBRANE PROTEIN"/>
    <property type="match status" value="1"/>
</dbReference>
<keyword evidence="6" id="KW-1003">Cell membrane</keyword>
<keyword evidence="5" id="KW-0813">Transport</keyword>